<feature type="compositionally biased region" description="Basic and acidic residues" evidence="1">
    <location>
        <begin position="1"/>
        <end position="15"/>
    </location>
</feature>
<organism evidence="2 3">
    <name type="scientific">Neocucurbitaria cava</name>
    <dbReference type="NCBI Taxonomy" id="798079"/>
    <lineage>
        <taxon>Eukaryota</taxon>
        <taxon>Fungi</taxon>
        <taxon>Dikarya</taxon>
        <taxon>Ascomycota</taxon>
        <taxon>Pezizomycotina</taxon>
        <taxon>Dothideomycetes</taxon>
        <taxon>Pleosporomycetidae</taxon>
        <taxon>Pleosporales</taxon>
        <taxon>Pleosporineae</taxon>
        <taxon>Cucurbitariaceae</taxon>
        <taxon>Neocucurbitaria</taxon>
    </lineage>
</organism>
<feature type="region of interest" description="Disordered" evidence="1">
    <location>
        <begin position="1"/>
        <end position="44"/>
    </location>
</feature>
<feature type="region of interest" description="Disordered" evidence="1">
    <location>
        <begin position="344"/>
        <end position="388"/>
    </location>
</feature>
<feature type="compositionally biased region" description="Polar residues" evidence="1">
    <location>
        <begin position="109"/>
        <end position="134"/>
    </location>
</feature>
<protein>
    <submittedName>
        <fullName evidence="2">Uncharacterized protein</fullName>
    </submittedName>
</protein>
<proteinExistence type="predicted"/>
<gene>
    <name evidence="2" type="ORF">N0V83_004147</name>
</gene>
<evidence type="ECO:0000256" key="1">
    <source>
        <dbReference type="SAM" id="MobiDB-lite"/>
    </source>
</evidence>
<evidence type="ECO:0000313" key="2">
    <source>
        <dbReference type="EMBL" id="KAJ4372373.1"/>
    </source>
</evidence>
<dbReference type="AlphaFoldDB" id="A0A9W8YAK0"/>
<accession>A0A9W8YAK0</accession>
<dbReference type="EMBL" id="JAPEUY010000006">
    <property type="protein sequence ID" value="KAJ4372373.1"/>
    <property type="molecule type" value="Genomic_DNA"/>
</dbReference>
<sequence>MPSTEDESRKQRTDDYDYEEEIAGPRRHRALSPLPEITDLGPPTAGRYANEDIYWNSIMTEAVVDPEKARIKARRDAKSQGSTETAEVKTSKKIPSHGQDLEATKEEVCSSTSKTNSIGKQQPNQSCDNKSVPETGQGKDQADKDVLVMLAYPLTYTEGLAEPQSLSREPITPETKEYDAFMDYPFENSAHIYHDNDGRRYVVLPEHNTKTTQTLPSKRSAVHEDPQYLDEKPTLPQKAISKSGLQSNSHVQKSSNGRVLTWTLALNRTLDDKTVDPAMKQAVQERVQSSNMVNGFKNDEKVLVSAQDAGFVPNFSYPITGSAFYERVDPHNRPRGHMLIGATAEDRKGEGEKAKKLTNGVTRDSSDSGYSTDSSHDTLYRALSPSDTAPDRVHSLLGSVLTPSELCLHYRIVNGASNTEIFNSAPSSGTAPISNAESSTPRQIRLIRKLHTITLGLQDRVNGLEDGLVPQMSNWLKKKDVRIDELGVECQRSQDQIANLKYVVDFGNKVIRRSWERESEVWRTLAQLQKSHRARDNALYRRITRRWRDQGLHAHQREDTISSESERQASRYAFLDDSTRSTIRTISALSNSELDALITISAQNVRVLGEDVADMVRLVEKCKQVNSGIEDIGRPREGSWREL</sequence>
<comment type="caution">
    <text evidence="2">The sequence shown here is derived from an EMBL/GenBank/DDBJ whole genome shotgun (WGS) entry which is preliminary data.</text>
</comment>
<dbReference type="Proteomes" id="UP001140560">
    <property type="component" value="Unassembled WGS sequence"/>
</dbReference>
<name>A0A9W8YAK0_9PLEO</name>
<reference evidence="2" key="1">
    <citation type="submission" date="2022-10" db="EMBL/GenBank/DDBJ databases">
        <title>Tapping the CABI collections for fungal endophytes: first genome assemblies for Collariella, Neodidymelliopsis, Ascochyta clinopodiicola, Didymella pomorum, Didymosphaeria variabile, Neocosmospora piperis and Neocucurbitaria cava.</title>
        <authorList>
            <person name="Hill R."/>
        </authorList>
    </citation>
    <scope>NUCLEOTIDE SEQUENCE</scope>
    <source>
        <strain evidence="2">IMI 356814</strain>
    </source>
</reference>
<feature type="compositionally biased region" description="Basic and acidic residues" evidence="1">
    <location>
        <begin position="65"/>
        <end position="78"/>
    </location>
</feature>
<feature type="compositionally biased region" description="Basic and acidic residues" evidence="1">
    <location>
        <begin position="344"/>
        <end position="355"/>
    </location>
</feature>
<feature type="region of interest" description="Disordered" evidence="1">
    <location>
        <begin position="65"/>
        <end position="143"/>
    </location>
</feature>
<keyword evidence="3" id="KW-1185">Reference proteome</keyword>
<evidence type="ECO:0000313" key="3">
    <source>
        <dbReference type="Proteomes" id="UP001140560"/>
    </source>
</evidence>
<dbReference type="OrthoDB" id="3684136at2759"/>
<feature type="compositionally biased region" description="Basic and acidic residues" evidence="1">
    <location>
        <begin position="99"/>
        <end position="108"/>
    </location>
</feature>